<organism evidence="1 2">
    <name type="scientific">Penicillium angulare</name>
    <dbReference type="NCBI Taxonomy" id="116970"/>
    <lineage>
        <taxon>Eukaryota</taxon>
        <taxon>Fungi</taxon>
        <taxon>Dikarya</taxon>
        <taxon>Ascomycota</taxon>
        <taxon>Pezizomycotina</taxon>
        <taxon>Eurotiomycetes</taxon>
        <taxon>Eurotiomycetidae</taxon>
        <taxon>Eurotiales</taxon>
        <taxon>Aspergillaceae</taxon>
        <taxon>Penicillium</taxon>
    </lineage>
</organism>
<dbReference type="Proteomes" id="UP001149165">
    <property type="component" value="Unassembled WGS sequence"/>
</dbReference>
<sequence length="101" mass="11285">MTEVTSLFSLEFSLKDTLLDYSEGSSVENKLVTFVIIPGGSTQNVLIEANRANGTPRAYNSRPVIRTTRYGRVTILTIYQYSKSKARYIGMIEDRDAEAAI</sequence>
<dbReference type="AlphaFoldDB" id="A0A9W9JVK9"/>
<proteinExistence type="predicted"/>
<evidence type="ECO:0000313" key="1">
    <source>
        <dbReference type="EMBL" id="KAJ5083188.1"/>
    </source>
</evidence>
<accession>A0A9W9JVK9</accession>
<protein>
    <submittedName>
        <fullName evidence="1">Uncharacterized protein</fullName>
    </submittedName>
</protein>
<reference evidence="1" key="1">
    <citation type="submission" date="2022-11" db="EMBL/GenBank/DDBJ databases">
        <authorList>
            <person name="Petersen C."/>
        </authorList>
    </citation>
    <scope>NUCLEOTIDE SEQUENCE</scope>
    <source>
        <strain evidence="1">IBT 30069</strain>
    </source>
</reference>
<comment type="caution">
    <text evidence="1">The sequence shown here is derived from an EMBL/GenBank/DDBJ whole genome shotgun (WGS) entry which is preliminary data.</text>
</comment>
<keyword evidence="2" id="KW-1185">Reference proteome</keyword>
<gene>
    <name evidence="1" type="ORF">N7456_012615</name>
</gene>
<evidence type="ECO:0000313" key="2">
    <source>
        <dbReference type="Proteomes" id="UP001149165"/>
    </source>
</evidence>
<name>A0A9W9JVK9_9EURO</name>
<reference evidence="1" key="2">
    <citation type="journal article" date="2023" name="IMA Fungus">
        <title>Comparative genomic study of the Penicillium genus elucidates a diverse pangenome and 15 lateral gene transfer events.</title>
        <authorList>
            <person name="Petersen C."/>
            <person name="Sorensen T."/>
            <person name="Nielsen M.R."/>
            <person name="Sondergaard T.E."/>
            <person name="Sorensen J.L."/>
            <person name="Fitzpatrick D.A."/>
            <person name="Frisvad J.C."/>
            <person name="Nielsen K.L."/>
        </authorList>
    </citation>
    <scope>NUCLEOTIDE SEQUENCE</scope>
    <source>
        <strain evidence="1">IBT 30069</strain>
    </source>
</reference>
<dbReference type="EMBL" id="JAPQKH010000008">
    <property type="protein sequence ID" value="KAJ5083188.1"/>
    <property type="molecule type" value="Genomic_DNA"/>
</dbReference>